<keyword evidence="4" id="KW-0378">Hydrolase</keyword>
<protein>
    <submittedName>
        <fullName evidence="7">DNA mismatch endonuclease Vsr</fullName>
    </submittedName>
</protein>
<keyword evidence="3" id="KW-0227">DNA damage</keyword>
<evidence type="ECO:0000256" key="5">
    <source>
        <dbReference type="ARBA" id="ARBA00023204"/>
    </source>
</evidence>
<dbReference type="InterPro" id="IPR011335">
    <property type="entry name" value="Restrct_endonuc-II-like"/>
</dbReference>
<proteinExistence type="inferred from homology"/>
<keyword evidence="2 7" id="KW-0255">Endonuclease</keyword>
<evidence type="ECO:0000256" key="4">
    <source>
        <dbReference type="ARBA" id="ARBA00022801"/>
    </source>
</evidence>
<keyword evidence="5" id="KW-0234">DNA repair</keyword>
<sequence length="159" mass="18974">MTAKKKPKKYSAKPVPLTAQEKITRYMRGNKARNTKPELLLRSILWNNGLRGYRVHWRKAPGKPDICYPARRLAIFVHGCFWHRCPYCQPAFPKSNLQFWEEKFTNNQLRDERYKAMYREAGWQRVVIWECQLRQDLDSCLRLIRELHRGVPGSWELAA</sequence>
<evidence type="ECO:0000256" key="6">
    <source>
        <dbReference type="ARBA" id="ARBA00029466"/>
    </source>
</evidence>
<gene>
    <name evidence="7" type="primary">vsr</name>
    <name evidence="7" type="ORF">H9Q13_15860</name>
</gene>
<keyword evidence="8" id="KW-1185">Reference proteome</keyword>
<dbReference type="NCBIfam" id="TIGR00632">
    <property type="entry name" value="vsr"/>
    <property type="match status" value="1"/>
</dbReference>
<evidence type="ECO:0000256" key="1">
    <source>
        <dbReference type="ARBA" id="ARBA00022722"/>
    </source>
</evidence>
<dbReference type="SUPFAM" id="SSF52980">
    <property type="entry name" value="Restriction endonuclease-like"/>
    <property type="match status" value="1"/>
</dbReference>
<name>A0ABR7XK39_9BACT</name>
<evidence type="ECO:0000256" key="2">
    <source>
        <dbReference type="ARBA" id="ARBA00022759"/>
    </source>
</evidence>
<organism evidence="7 8">
    <name type="scientific">Pontibacter aquaedesilientis</name>
    <dbReference type="NCBI Taxonomy" id="2766980"/>
    <lineage>
        <taxon>Bacteria</taxon>
        <taxon>Pseudomonadati</taxon>
        <taxon>Bacteroidota</taxon>
        <taxon>Cytophagia</taxon>
        <taxon>Cytophagales</taxon>
        <taxon>Hymenobacteraceae</taxon>
        <taxon>Pontibacter</taxon>
    </lineage>
</organism>
<dbReference type="InterPro" id="IPR004603">
    <property type="entry name" value="DNA_mismatch_endonuc_vsr"/>
</dbReference>
<evidence type="ECO:0000256" key="3">
    <source>
        <dbReference type="ARBA" id="ARBA00022763"/>
    </source>
</evidence>
<dbReference type="RefSeq" id="WP_191184776.1">
    <property type="nucleotide sequence ID" value="NZ_JACXAJ010000009.1"/>
</dbReference>
<dbReference type="EMBL" id="JACXAJ010000009">
    <property type="protein sequence ID" value="MBD1398649.1"/>
    <property type="molecule type" value="Genomic_DNA"/>
</dbReference>
<dbReference type="Pfam" id="PF03852">
    <property type="entry name" value="Vsr"/>
    <property type="match status" value="1"/>
</dbReference>
<accession>A0ABR7XK39</accession>
<dbReference type="GO" id="GO:0004519">
    <property type="term" value="F:endonuclease activity"/>
    <property type="evidence" value="ECO:0007669"/>
    <property type="project" value="UniProtKB-KW"/>
</dbReference>
<reference evidence="7 8" key="1">
    <citation type="submission" date="2020-09" db="EMBL/GenBank/DDBJ databases">
        <title>Genome sequencing and assembly of Pontibacter sp.</title>
        <authorList>
            <person name="Chhetri G."/>
        </authorList>
    </citation>
    <scope>NUCLEOTIDE SEQUENCE [LARGE SCALE GENOMIC DNA]</scope>
    <source>
        <strain evidence="7 8">JH31</strain>
    </source>
</reference>
<evidence type="ECO:0000313" key="8">
    <source>
        <dbReference type="Proteomes" id="UP000625551"/>
    </source>
</evidence>
<dbReference type="Gene3D" id="3.40.960.10">
    <property type="entry name" value="VSR Endonuclease"/>
    <property type="match status" value="1"/>
</dbReference>
<evidence type="ECO:0000313" key="7">
    <source>
        <dbReference type="EMBL" id="MBD1398649.1"/>
    </source>
</evidence>
<comment type="similarity">
    <text evidence="6">Belongs to the Vsr family.</text>
</comment>
<dbReference type="Proteomes" id="UP000625551">
    <property type="component" value="Unassembled WGS sequence"/>
</dbReference>
<comment type="caution">
    <text evidence="7">The sequence shown here is derived from an EMBL/GenBank/DDBJ whole genome shotgun (WGS) entry which is preliminary data.</text>
</comment>
<keyword evidence="1" id="KW-0540">Nuclease</keyword>
<dbReference type="CDD" id="cd00221">
    <property type="entry name" value="Vsr"/>
    <property type="match status" value="1"/>
</dbReference>